<feature type="transmembrane region" description="Helical" evidence="9">
    <location>
        <begin position="242"/>
        <end position="262"/>
    </location>
</feature>
<dbReference type="Pfam" id="PF13231">
    <property type="entry name" value="PMT_2"/>
    <property type="match status" value="1"/>
</dbReference>
<evidence type="ECO:0000256" key="9">
    <source>
        <dbReference type="SAM" id="Phobius"/>
    </source>
</evidence>
<comment type="subcellular location">
    <subcellularLocation>
        <location evidence="1">Cell membrane</location>
        <topology evidence="1">Multi-pass membrane protein</topology>
    </subcellularLocation>
</comment>
<dbReference type="Proteomes" id="UP001596039">
    <property type="component" value="Unassembled WGS sequence"/>
</dbReference>
<evidence type="ECO:0000256" key="3">
    <source>
        <dbReference type="ARBA" id="ARBA00022676"/>
    </source>
</evidence>
<dbReference type="InterPro" id="IPR056785">
    <property type="entry name" value="YkcA/B-like_C"/>
</dbReference>
<feature type="transmembrane region" description="Helical" evidence="9">
    <location>
        <begin position="442"/>
        <end position="463"/>
    </location>
</feature>
<evidence type="ECO:0000313" key="13">
    <source>
        <dbReference type="Proteomes" id="UP001596039"/>
    </source>
</evidence>
<protein>
    <submittedName>
        <fullName evidence="12">Glycosyltransferase family 39 protein</fullName>
    </submittedName>
</protein>
<gene>
    <name evidence="12" type="ORF">ACFPJ4_11530</name>
</gene>
<evidence type="ECO:0000259" key="11">
    <source>
        <dbReference type="Pfam" id="PF24878"/>
    </source>
</evidence>
<evidence type="ECO:0000256" key="5">
    <source>
        <dbReference type="ARBA" id="ARBA00022692"/>
    </source>
</evidence>
<dbReference type="Pfam" id="PF24878">
    <property type="entry name" value="YkcB_C"/>
    <property type="match status" value="1"/>
</dbReference>
<keyword evidence="3" id="KW-0328">Glycosyltransferase</keyword>
<feature type="domain" description="Putative mannosyltransferase YkcA/B-like C-terminal" evidence="11">
    <location>
        <begin position="584"/>
        <end position="671"/>
    </location>
</feature>
<dbReference type="InterPro" id="IPR050297">
    <property type="entry name" value="LipidA_mod_glycosyltrf_83"/>
</dbReference>
<accession>A0ABW0NRY7</accession>
<evidence type="ECO:0000256" key="4">
    <source>
        <dbReference type="ARBA" id="ARBA00022679"/>
    </source>
</evidence>
<evidence type="ECO:0000259" key="10">
    <source>
        <dbReference type="Pfam" id="PF13231"/>
    </source>
</evidence>
<feature type="transmembrane region" description="Helical" evidence="9">
    <location>
        <begin position="116"/>
        <end position="140"/>
    </location>
</feature>
<organism evidence="12 13">
    <name type="scientific">Lysinimonas soli</name>
    <dbReference type="NCBI Taxonomy" id="1074233"/>
    <lineage>
        <taxon>Bacteria</taxon>
        <taxon>Bacillati</taxon>
        <taxon>Actinomycetota</taxon>
        <taxon>Actinomycetes</taxon>
        <taxon>Micrococcales</taxon>
        <taxon>Microbacteriaceae</taxon>
        <taxon>Lysinimonas</taxon>
    </lineage>
</organism>
<keyword evidence="4" id="KW-0808">Transferase</keyword>
<feature type="transmembrane region" description="Helical" evidence="9">
    <location>
        <begin position="219"/>
        <end position="235"/>
    </location>
</feature>
<keyword evidence="6 9" id="KW-1133">Transmembrane helix</keyword>
<evidence type="ECO:0000256" key="7">
    <source>
        <dbReference type="ARBA" id="ARBA00023136"/>
    </source>
</evidence>
<feature type="transmembrane region" description="Helical" evidence="9">
    <location>
        <begin position="363"/>
        <end position="381"/>
    </location>
</feature>
<feature type="transmembrane region" description="Helical" evidence="9">
    <location>
        <begin position="415"/>
        <end position="436"/>
    </location>
</feature>
<evidence type="ECO:0000256" key="6">
    <source>
        <dbReference type="ARBA" id="ARBA00022989"/>
    </source>
</evidence>
<comment type="caution">
    <text evidence="12">The sequence shown here is derived from an EMBL/GenBank/DDBJ whole genome shotgun (WGS) entry which is preliminary data.</text>
</comment>
<evidence type="ECO:0000256" key="1">
    <source>
        <dbReference type="ARBA" id="ARBA00004651"/>
    </source>
</evidence>
<dbReference type="RefSeq" id="WP_386740571.1">
    <property type="nucleotide sequence ID" value="NZ_JBHSMG010000002.1"/>
</dbReference>
<dbReference type="InterPro" id="IPR038731">
    <property type="entry name" value="RgtA/B/C-like"/>
</dbReference>
<keyword evidence="13" id="KW-1185">Reference proteome</keyword>
<feature type="transmembrane region" description="Helical" evidence="9">
    <location>
        <begin position="387"/>
        <end position="408"/>
    </location>
</feature>
<name>A0ABW0NRY7_9MICO</name>
<evidence type="ECO:0000256" key="2">
    <source>
        <dbReference type="ARBA" id="ARBA00022475"/>
    </source>
</evidence>
<evidence type="ECO:0000313" key="12">
    <source>
        <dbReference type="EMBL" id="MFC5502872.1"/>
    </source>
</evidence>
<sequence>MTSTTLDRPTPTAPGVPKPTGLGDRLRTAGRRLVRGRAESARWERPALLGLLALAALLYLWDLSSSGWANSFYSAAAQAGSVNWEAFFYGSSDAGNSITVDKPPASLWLMALSVRIFGLSSFSILLPEALMGVATVGVLYATLRRRFSAGTALLGGAVLALTPVAALMFRFNNPDALLVLLLSLAAYFTLRGVEDGRIRWVLWAGVMVGLGFLTKQLQVFLILPALVGVYLLASPRKLGIRLLHLLAALGALLVSAGWWVAIVELVPASMRPYIGGSQSNSFLELTFGYNGFGRLTGNEVGSVTGGGGGTGATSMWGSTGLFRLFENEIGGQITWLLPAALVLTLVGYVLLRRAPRVSAQRATLAVFVVWMLVTALAFSFMAGIFHAYYTVALAPAIAGVVAIGTSLLWSRRSSLAARIVMATLVLVSAGWAWALLERASSWMPALKVVVVILGVIGAVLLLLPSRTRLLTVLTASVALTAVLLAPTAYTIQTVTTGHSGSIVTAGPTVSGGMGGFGGGRPAGLGGQGGPGGQTGTNQLPSTGTLPQMGAGTPPTGTAVQGMPGGMGGAGGLLNSATVSSTLSAKLSSSASSFTWIAAAVGSNSAAGYQLATGFAVMPIGGFNGSDPSPTLAEFKALVAKGEIHWFIGGSIGASNGGSNAASQIAGWVAANFTATTVDNVTLYDLSATSTGS</sequence>
<feature type="transmembrane region" description="Helical" evidence="9">
    <location>
        <begin position="147"/>
        <end position="169"/>
    </location>
</feature>
<feature type="transmembrane region" description="Helical" evidence="9">
    <location>
        <begin position="470"/>
        <end position="489"/>
    </location>
</feature>
<dbReference type="EMBL" id="JBHSMG010000002">
    <property type="protein sequence ID" value="MFC5502872.1"/>
    <property type="molecule type" value="Genomic_DNA"/>
</dbReference>
<dbReference type="PANTHER" id="PTHR33908:SF3">
    <property type="entry name" value="UNDECAPRENYL PHOSPHATE-ALPHA-4-AMINO-4-DEOXY-L-ARABINOSE ARABINOSYL TRANSFERASE"/>
    <property type="match status" value="1"/>
</dbReference>
<keyword evidence="7 9" id="KW-0472">Membrane</keyword>
<reference evidence="13" key="1">
    <citation type="journal article" date="2019" name="Int. J. Syst. Evol. Microbiol.">
        <title>The Global Catalogue of Microorganisms (GCM) 10K type strain sequencing project: providing services to taxonomists for standard genome sequencing and annotation.</title>
        <authorList>
            <consortium name="The Broad Institute Genomics Platform"/>
            <consortium name="The Broad Institute Genome Sequencing Center for Infectious Disease"/>
            <person name="Wu L."/>
            <person name="Ma J."/>
        </authorList>
    </citation>
    <scope>NUCLEOTIDE SEQUENCE [LARGE SCALE GENOMIC DNA]</scope>
    <source>
        <strain evidence="13">CGMCC 4.6997</strain>
    </source>
</reference>
<keyword evidence="5 9" id="KW-0812">Transmembrane</keyword>
<keyword evidence="2" id="KW-1003">Cell membrane</keyword>
<evidence type="ECO:0000256" key="8">
    <source>
        <dbReference type="SAM" id="MobiDB-lite"/>
    </source>
</evidence>
<feature type="transmembrane region" description="Helical" evidence="9">
    <location>
        <begin position="43"/>
        <end position="61"/>
    </location>
</feature>
<dbReference type="PANTHER" id="PTHR33908">
    <property type="entry name" value="MANNOSYLTRANSFERASE YKCB-RELATED"/>
    <property type="match status" value="1"/>
</dbReference>
<proteinExistence type="predicted"/>
<feature type="region of interest" description="Disordered" evidence="8">
    <location>
        <begin position="1"/>
        <end position="24"/>
    </location>
</feature>
<feature type="domain" description="Glycosyltransferase RgtA/B/C/D-like" evidence="10">
    <location>
        <begin position="101"/>
        <end position="258"/>
    </location>
</feature>
<feature type="transmembrane region" description="Helical" evidence="9">
    <location>
        <begin position="333"/>
        <end position="351"/>
    </location>
</feature>